<dbReference type="RefSeq" id="WP_380231569.1">
    <property type="nucleotide sequence ID" value="NZ_JBHSOC010000035.1"/>
</dbReference>
<reference evidence="3" key="1">
    <citation type="journal article" date="2019" name="Int. J. Syst. Evol. Microbiol.">
        <title>The Global Catalogue of Microorganisms (GCM) 10K type strain sequencing project: providing services to taxonomists for standard genome sequencing and annotation.</title>
        <authorList>
            <consortium name="The Broad Institute Genomics Platform"/>
            <consortium name="The Broad Institute Genome Sequencing Center for Infectious Disease"/>
            <person name="Wu L."/>
            <person name="Ma J."/>
        </authorList>
    </citation>
    <scope>NUCLEOTIDE SEQUENCE [LARGE SCALE GENOMIC DNA]</scope>
    <source>
        <strain evidence="3">CGMCC 4.1622</strain>
    </source>
</reference>
<dbReference type="Gene3D" id="1.10.8.1050">
    <property type="entry name" value="Antitoxin VbhA-like"/>
    <property type="match status" value="1"/>
</dbReference>
<evidence type="ECO:0000313" key="2">
    <source>
        <dbReference type="EMBL" id="MFC5643727.1"/>
    </source>
</evidence>
<name>A0ABW0VFY9_9ACTN</name>
<accession>A0ABW0VFY9</accession>
<feature type="domain" description="Antitoxin VbhA" evidence="1">
    <location>
        <begin position="26"/>
        <end position="72"/>
    </location>
</feature>
<comment type="caution">
    <text evidence="2">The sequence shown here is derived from an EMBL/GenBank/DDBJ whole genome shotgun (WGS) entry which is preliminary data.</text>
</comment>
<dbReference type="Pfam" id="PF18495">
    <property type="entry name" value="VbhA"/>
    <property type="match status" value="1"/>
</dbReference>
<dbReference type="EMBL" id="JBHSOC010000035">
    <property type="protein sequence ID" value="MFC5643727.1"/>
    <property type="molecule type" value="Genomic_DNA"/>
</dbReference>
<dbReference type="InterPro" id="IPR041535">
    <property type="entry name" value="VbhA"/>
</dbReference>
<protein>
    <recommendedName>
        <fullName evidence="1">Antitoxin VbhA domain-containing protein</fullName>
    </recommendedName>
</protein>
<proteinExistence type="predicted"/>
<gene>
    <name evidence="2" type="ORF">ACFPZF_20490</name>
</gene>
<dbReference type="Proteomes" id="UP001596066">
    <property type="component" value="Unassembled WGS sequence"/>
</dbReference>
<keyword evidence="3" id="KW-1185">Reference proteome</keyword>
<evidence type="ECO:0000259" key="1">
    <source>
        <dbReference type="Pfam" id="PF18495"/>
    </source>
</evidence>
<sequence>MRDGDRNGVDAGPAAECAHRLPQAARLAAARSLAASLAAEGATVGPAAAADTEAYVRGAIDADELVARAVARHRRRPEPHTT</sequence>
<evidence type="ECO:0000313" key="3">
    <source>
        <dbReference type="Proteomes" id="UP001596066"/>
    </source>
</evidence>
<dbReference type="InterPro" id="IPR043038">
    <property type="entry name" value="VbhA_sf"/>
</dbReference>
<organism evidence="2 3">
    <name type="scientific">Kitasatospora cinereorecta</name>
    <dbReference type="NCBI Taxonomy" id="285560"/>
    <lineage>
        <taxon>Bacteria</taxon>
        <taxon>Bacillati</taxon>
        <taxon>Actinomycetota</taxon>
        <taxon>Actinomycetes</taxon>
        <taxon>Kitasatosporales</taxon>
        <taxon>Streptomycetaceae</taxon>
        <taxon>Kitasatospora</taxon>
    </lineage>
</organism>